<name>A0A1D6N769_MAIZE</name>
<dbReference type="EMBL" id="CM007649">
    <property type="protein sequence ID" value="ONM36434.1"/>
    <property type="molecule type" value="Genomic_DNA"/>
</dbReference>
<feature type="domain" description="Rad51-like C-terminal" evidence="1">
    <location>
        <begin position="174"/>
        <end position="200"/>
    </location>
</feature>
<proteinExistence type="predicted"/>
<dbReference type="InterPro" id="IPR013632">
    <property type="entry name" value="Rad51_C"/>
</dbReference>
<gene>
    <name evidence="2" type="ORF">ZEAMMB73_Zm00001d042871</name>
</gene>
<dbReference type="InterPro" id="IPR027417">
    <property type="entry name" value="P-loop_NTPase"/>
</dbReference>
<dbReference type="AlphaFoldDB" id="A0A1D6N769"/>
<organism evidence="2">
    <name type="scientific">Zea mays</name>
    <name type="common">Maize</name>
    <dbReference type="NCBI Taxonomy" id="4577"/>
    <lineage>
        <taxon>Eukaryota</taxon>
        <taxon>Viridiplantae</taxon>
        <taxon>Streptophyta</taxon>
        <taxon>Embryophyta</taxon>
        <taxon>Tracheophyta</taxon>
        <taxon>Spermatophyta</taxon>
        <taxon>Magnoliopsida</taxon>
        <taxon>Liliopsida</taxon>
        <taxon>Poales</taxon>
        <taxon>Poaceae</taxon>
        <taxon>PACMAD clade</taxon>
        <taxon>Panicoideae</taxon>
        <taxon>Andropogonodae</taxon>
        <taxon>Andropogoneae</taxon>
        <taxon>Tripsacinae</taxon>
        <taxon>Zea</taxon>
    </lineage>
</organism>
<accession>A0A1D6N769</accession>
<dbReference type="STRING" id="4577.A0A1D6N769"/>
<sequence>MEPAGMCHLGREASAQESTTKLESMERAECTSLAPVVVPKTGFYILVWYTFSTYLMPHQTDGMLLREAMVDPLLEKYKVIVLDETHERTFNCSDIESRLRGPYGHKGSRTGYVAIQRPREQIVDENAVGPYHLFGTIRPDCSSFGIGAFQEIGPFHVDTTARPSAISNTPGTQIVDSVIALFRVDFSGRGELAERQWLLLVLLNI</sequence>
<dbReference type="SUPFAM" id="SSF52540">
    <property type="entry name" value="P-loop containing nucleoside triphosphate hydrolases"/>
    <property type="match status" value="1"/>
</dbReference>
<protein>
    <recommendedName>
        <fullName evidence="1">Rad51-like C-terminal domain-containing protein</fullName>
    </recommendedName>
</protein>
<reference evidence="2" key="1">
    <citation type="submission" date="2015-12" db="EMBL/GenBank/DDBJ databases">
        <title>Update maize B73 reference genome by single molecule sequencing technologies.</title>
        <authorList>
            <consortium name="Maize Genome Sequencing Project"/>
            <person name="Ware D."/>
        </authorList>
    </citation>
    <scope>NUCLEOTIDE SEQUENCE [LARGE SCALE GENOMIC DNA]</scope>
    <source>
        <tissue evidence="2">Seedling</tissue>
    </source>
</reference>
<evidence type="ECO:0000259" key="1">
    <source>
        <dbReference type="Pfam" id="PF08423"/>
    </source>
</evidence>
<dbReference type="Pfam" id="PF08423">
    <property type="entry name" value="Rad51"/>
    <property type="match status" value="1"/>
</dbReference>
<dbReference type="InParanoid" id="A0A1D6N769"/>
<dbReference type="Gene3D" id="3.40.50.300">
    <property type="entry name" value="P-loop containing nucleotide triphosphate hydrolases"/>
    <property type="match status" value="1"/>
</dbReference>
<evidence type="ECO:0000313" key="2">
    <source>
        <dbReference type="EMBL" id="ONM36434.1"/>
    </source>
</evidence>